<dbReference type="OrthoDB" id="9809206at2"/>
<name>A0A4S4B2W2_9RHOO</name>
<dbReference type="GO" id="GO:0016020">
    <property type="term" value="C:membrane"/>
    <property type="evidence" value="ECO:0007669"/>
    <property type="project" value="UniProtKB-SubCell"/>
</dbReference>
<evidence type="ECO:0000313" key="7">
    <source>
        <dbReference type="EMBL" id="THF66978.1"/>
    </source>
</evidence>
<evidence type="ECO:0000256" key="1">
    <source>
        <dbReference type="ARBA" id="ARBA00004370"/>
    </source>
</evidence>
<dbReference type="SUPFAM" id="SSF50182">
    <property type="entry name" value="Sm-like ribonucleoproteins"/>
    <property type="match status" value="1"/>
</dbReference>
<dbReference type="InterPro" id="IPR010920">
    <property type="entry name" value="LSM_dom_sf"/>
</dbReference>
<comment type="subcellular location">
    <subcellularLocation>
        <location evidence="1">Membrane</location>
    </subcellularLocation>
</comment>
<keyword evidence="3 5" id="KW-1133">Transmembrane helix</keyword>
<dbReference type="Proteomes" id="UP000308430">
    <property type="component" value="Unassembled WGS sequence"/>
</dbReference>
<accession>A0A4S4B2W2</accession>
<evidence type="ECO:0000256" key="3">
    <source>
        <dbReference type="ARBA" id="ARBA00022989"/>
    </source>
</evidence>
<dbReference type="AlphaFoldDB" id="A0A4S4B2W2"/>
<reference evidence="7 8" key="1">
    <citation type="submission" date="2019-04" db="EMBL/GenBank/DDBJ databases">
        <title>Azoarcus nasutitermitis sp. nov. isolated from termite nest.</title>
        <authorList>
            <person name="Lin S.-Y."/>
            <person name="Hameed A."/>
            <person name="Hsu Y.-H."/>
            <person name="Young C.-C."/>
        </authorList>
    </citation>
    <scope>NUCLEOTIDE SEQUENCE [LARGE SCALE GENOMIC DNA]</scope>
    <source>
        <strain evidence="7 8">CC-YHH838</strain>
    </source>
</reference>
<feature type="transmembrane region" description="Helical" evidence="5">
    <location>
        <begin position="108"/>
        <end position="130"/>
    </location>
</feature>
<keyword evidence="8" id="KW-1185">Reference proteome</keyword>
<dbReference type="PANTHER" id="PTHR30566:SF27">
    <property type="entry name" value="MECHANOSENSITIVE ION CHANNEL PROTEIN"/>
    <property type="match status" value="1"/>
</dbReference>
<evidence type="ECO:0000256" key="5">
    <source>
        <dbReference type="SAM" id="Phobius"/>
    </source>
</evidence>
<protein>
    <submittedName>
        <fullName evidence="7">Mechanosensitive ion channel family protein</fullName>
    </submittedName>
</protein>
<evidence type="ECO:0000256" key="2">
    <source>
        <dbReference type="ARBA" id="ARBA00022692"/>
    </source>
</evidence>
<keyword evidence="2 5" id="KW-0812">Transmembrane</keyword>
<feature type="domain" description="Mechanosensitive ion channel MscS" evidence="6">
    <location>
        <begin position="130"/>
        <end position="188"/>
    </location>
</feature>
<proteinExistence type="predicted"/>
<evidence type="ECO:0000259" key="6">
    <source>
        <dbReference type="Pfam" id="PF00924"/>
    </source>
</evidence>
<evidence type="ECO:0000313" key="8">
    <source>
        <dbReference type="Proteomes" id="UP000308430"/>
    </source>
</evidence>
<dbReference type="EMBL" id="SSOC01000001">
    <property type="protein sequence ID" value="THF66978.1"/>
    <property type="molecule type" value="Genomic_DNA"/>
</dbReference>
<feature type="transmembrane region" description="Helical" evidence="5">
    <location>
        <begin position="80"/>
        <end position="102"/>
    </location>
</feature>
<gene>
    <name evidence="7" type="ORF">E6C76_00870</name>
</gene>
<comment type="caution">
    <text evidence="7">The sequence shown here is derived from an EMBL/GenBank/DDBJ whole genome shotgun (WGS) entry which is preliminary data.</text>
</comment>
<dbReference type="InterPro" id="IPR006685">
    <property type="entry name" value="MscS_channel_2nd"/>
</dbReference>
<evidence type="ECO:0000256" key="4">
    <source>
        <dbReference type="ARBA" id="ARBA00023136"/>
    </source>
</evidence>
<dbReference type="InterPro" id="IPR023408">
    <property type="entry name" value="MscS_beta-dom_sf"/>
</dbReference>
<keyword evidence="4 5" id="KW-0472">Membrane</keyword>
<organism evidence="7 8">
    <name type="scientific">Pseudothauera nasutitermitis</name>
    <dbReference type="NCBI Taxonomy" id="2565930"/>
    <lineage>
        <taxon>Bacteria</taxon>
        <taxon>Pseudomonadati</taxon>
        <taxon>Pseudomonadota</taxon>
        <taxon>Betaproteobacteria</taxon>
        <taxon>Rhodocyclales</taxon>
        <taxon>Zoogloeaceae</taxon>
        <taxon>Pseudothauera</taxon>
    </lineage>
</organism>
<dbReference type="GO" id="GO:0008381">
    <property type="term" value="F:mechanosensitive monoatomic ion channel activity"/>
    <property type="evidence" value="ECO:0007669"/>
    <property type="project" value="UniProtKB-ARBA"/>
</dbReference>
<dbReference type="Pfam" id="PF00924">
    <property type="entry name" value="MS_channel_2nd"/>
    <property type="match status" value="1"/>
</dbReference>
<feature type="transmembrane region" description="Helical" evidence="5">
    <location>
        <begin position="39"/>
        <end position="59"/>
    </location>
</feature>
<dbReference type="PANTHER" id="PTHR30566">
    <property type="entry name" value="YNAI-RELATED MECHANOSENSITIVE ION CHANNEL"/>
    <property type="match status" value="1"/>
</dbReference>
<dbReference type="Gene3D" id="2.30.30.60">
    <property type="match status" value="1"/>
</dbReference>
<sequence length="315" mass="34596">MLCVVRHPGGAPSRASNPLHPMIELEKLLAVLPGNWERFIATVILLLAGVALSQLWARYLAREELSTEKRRQRLVWARNVIWAFTFFTVVSVWASTIAGFALSLAAVAGAMLIVSKELLMCVLGYAYLTLVRPFRIGDMIELGAVSGRVIDVDMFATTLAEFGHAGQLTGKTTGFPNGLLLTQPLKNNSATGEYIIHLFRMPLPAGAERDLERAERAATAAADHATEAWRGKAEVHFRKLSDDSFISLPSGRTKILWDFSDPKHLLIVVRVACPPMERLNVEQAVFRETWKRLSAVVEAESPAETAGPAEPVPST</sequence>